<evidence type="ECO:0000313" key="7">
    <source>
        <dbReference type="EMBL" id="AEM56373.1"/>
    </source>
</evidence>
<evidence type="ECO:0000256" key="2">
    <source>
        <dbReference type="ARBA" id="ARBA00022475"/>
    </source>
</evidence>
<keyword evidence="5" id="KW-0472">Membrane</keyword>
<evidence type="ECO:0000256" key="6">
    <source>
        <dbReference type="SAM" id="MobiDB-lite"/>
    </source>
</evidence>
<dbReference type="PANTHER" id="PTHR34584">
    <property type="entry name" value="NA(+)/H(+) ANTIPORTER SUBUNIT E1"/>
    <property type="match status" value="1"/>
</dbReference>
<keyword evidence="4" id="KW-1133">Transmembrane helix</keyword>
<dbReference type="KEGG" id="hhi:HAH_0751"/>
<comment type="subcellular location">
    <subcellularLocation>
        <location evidence="1">Cell membrane</location>
        <topology evidence="1">Multi-pass membrane protein</topology>
    </subcellularLocation>
</comment>
<proteinExistence type="predicted"/>
<protein>
    <submittedName>
        <fullName evidence="7">Putative monovalent cation/H+ antiporter subunit E</fullName>
    </submittedName>
</protein>
<dbReference type="Proteomes" id="UP000005629">
    <property type="component" value="Chromosome I"/>
</dbReference>
<evidence type="ECO:0000256" key="1">
    <source>
        <dbReference type="ARBA" id="ARBA00004651"/>
    </source>
</evidence>
<evidence type="ECO:0000256" key="4">
    <source>
        <dbReference type="ARBA" id="ARBA00022989"/>
    </source>
</evidence>
<organism evidence="7 8">
    <name type="scientific">Haloarcula hispanica (strain ATCC 33960 / DSM 4426 / JCM 8911 / NBRC 102182 / NCIMB 2187 / VKM B-1755)</name>
    <dbReference type="NCBI Taxonomy" id="634497"/>
    <lineage>
        <taxon>Archaea</taxon>
        <taxon>Methanobacteriati</taxon>
        <taxon>Methanobacteriota</taxon>
        <taxon>Stenosarchaea group</taxon>
        <taxon>Halobacteria</taxon>
        <taxon>Halobacteriales</taxon>
        <taxon>Haloarculaceae</taxon>
        <taxon>Haloarcula</taxon>
    </lineage>
</organism>
<gene>
    <name evidence="7" type="primary">mnhE</name>
    <name evidence="7" type="ordered locus">HAH_0751</name>
</gene>
<dbReference type="Pfam" id="PF01899">
    <property type="entry name" value="MNHE"/>
    <property type="match status" value="1"/>
</dbReference>
<evidence type="ECO:0000256" key="3">
    <source>
        <dbReference type="ARBA" id="ARBA00022692"/>
    </source>
</evidence>
<dbReference type="Gene3D" id="3.40.50.620">
    <property type="entry name" value="HUPs"/>
    <property type="match status" value="1"/>
</dbReference>
<dbReference type="EMBL" id="CP002921">
    <property type="protein sequence ID" value="AEM56373.1"/>
    <property type="molecule type" value="Genomic_DNA"/>
</dbReference>
<dbReference type="InterPro" id="IPR014729">
    <property type="entry name" value="Rossmann-like_a/b/a_fold"/>
</dbReference>
<dbReference type="HOGENOM" id="CLU_069531_0_0_2"/>
<dbReference type="InterPro" id="IPR002758">
    <property type="entry name" value="Cation_antiport_E"/>
</dbReference>
<evidence type="ECO:0000256" key="5">
    <source>
        <dbReference type="ARBA" id="ARBA00023136"/>
    </source>
</evidence>
<dbReference type="AlphaFoldDB" id="G0HVE4"/>
<dbReference type="eggNOG" id="arCOG03099">
    <property type="taxonomic scope" value="Archaea"/>
</dbReference>
<sequence length="363" mass="39212">MTVLPPRRLLVPVADSVTVRNTVAYAIEQAESAAREGQQQVSLHLVAVASTRAVDPDAQTELGQAKDLLDRIEVWLDEDLGADPPSNLDVELGVIGADRYLFSPGDYADVILAYADEHSIERVVLDPEFNPGGTTPMLRPLEVELVRGDIDVETAPVERPARSTALARAATLPKYLTIFGASYLFYLLLSSYKPLDFLTGAITATIVTALLAPIAFSRQPSLTRVPGQFARMALYIPYLLKEIAIANLEIAYVVLHPSLPIDPEMVELEAAIWGDGPVTTLANSITLTPGTLTVSVSEQAFDIHSLTGSAREDLFDGGLERAVRFVFYGREAAAIPSPRERGQGDGDGTIESDIDDPEVADDD</sequence>
<reference evidence="7 8" key="1">
    <citation type="journal article" date="2011" name="J. Bacteriol.">
        <title>Complete genome sequence of Haloarcula hispanica, a model haloarchaeon for studying genetics, metabolism, and virus-host interaction.</title>
        <authorList>
            <person name="Liu H."/>
            <person name="Wu Z."/>
            <person name="Li M."/>
            <person name="Zhang F."/>
            <person name="Zheng H."/>
            <person name="Han J."/>
            <person name="Liu J."/>
            <person name="Zhou J."/>
            <person name="Wang S."/>
            <person name="Xiang H."/>
        </authorList>
    </citation>
    <scope>NUCLEOTIDE SEQUENCE [LARGE SCALE GENOMIC DNA]</scope>
    <source>
        <strain evidence="8">ATCC 33960 / DSM 4426 / JCM 8911 / NBRC 102182 / NCIMB 2187 / VKM B-1755</strain>
    </source>
</reference>
<dbReference type="OrthoDB" id="85180at2157"/>
<accession>G0HVE4</accession>
<dbReference type="NCBIfam" id="NF009295">
    <property type="entry name" value="PRK12652.1"/>
    <property type="match status" value="1"/>
</dbReference>
<dbReference type="GO" id="GO:0008324">
    <property type="term" value="F:monoatomic cation transmembrane transporter activity"/>
    <property type="evidence" value="ECO:0007669"/>
    <property type="project" value="InterPro"/>
</dbReference>
<dbReference type="PANTHER" id="PTHR34584:SF1">
    <property type="entry name" value="NA(+)_H(+) ANTIPORTER SUBUNIT E1"/>
    <property type="match status" value="1"/>
</dbReference>
<feature type="compositionally biased region" description="Acidic residues" evidence="6">
    <location>
        <begin position="348"/>
        <end position="363"/>
    </location>
</feature>
<keyword evidence="2" id="KW-1003">Cell membrane</keyword>
<evidence type="ECO:0000313" key="8">
    <source>
        <dbReference type="Proteomes" id="UP000005629"/>
    </source>
</evidence>
<feature type="region of interest" description="Disordered" evidence="6">
    <location>
        <begin position="336"/>
        <end position="363"/>
    </location>
</feature>
<name>G0HVE4_HALHT</name>
<dbReference type="GO" id="GO:0005886">
    <property type="term" value="C:plasma membrane"/>
    <property type="evidence" value="ECO:0007669"/>
    <property type="project" value="UniProtKB-SubCell"/>
</dbReference>
<dbReference type="STRING" id="634497.HAH_0751"/>
<keyword evidence="3" id="KW-0812">Transmembrane</keyword>